<dbReference type="EMBL" id="PDKW01000037">
    <property type="protein sequence ID" value="PGH58971.1"/>
    <property type="molecule type" value="Genomic_DNA"/>
</dbReference>
<dbReference type="OrthoDB" id="9779872at2"/>
<keyword evidence="3 6" id="KW-0067">ATP-binding</keyword>
<keyword evidence="1" id="KW-0813">Transport</keyword>
<dbReference type="InterPro" id="IPR032823">
    <property type="entry name" value="BCA_ABC_TP_C"/>
</dbReference>
<dbReference type="AlphaFoldDB" id="A0A2B8BLZ5"/>
<dbReference type="SUPFAM" id="SSF52540">
    <property type="entry name" value="P-loop containing nucleoside triphosphate hydrolases"/>
    <property type="match status" value="1"/>
</dbReference>
<dbReference type="GO" id="GO:0005886">
    <property type="term" value="C:plasma membrane"/>
    <property type="evidence" value="ECO:0007669"/>
    <property type="project" value="TreeGrafter"/>
</dbReference>
<evidence type="ECO:0000259" key="5">
    <source>
        <dbReference type="PROSITE" id="PS50893"/>
    </source>
</evidence>
<gene>
    <name evidence="6" type="ORF">CRT60_02985</name>
</gene>
<evidence type="ECO:0000313" key="7">
    <source>
        <dbReference type="Proteomes" id="UP000225379"/>
    </source>
</evidence>
<dbReference type="Gene3D" id="3.40.50.300">
    <property type="entry name" value="P-loop containing nucleotide triphosphate hydrolases"/>
    <property type="match status" value="1"/>
</dbReference>
<dbReference type="Pfam" id="PF00005">
    <property type="entry name" value="ABC_tran"/>
    <property type="match status" value="1"/>
</dbReference>
<accession>A0A2B8BLZ5</accession>
<sequence>MPDTASPDITRPDPTRPDPARRSAQPSGGAILAVEDLTVAFGGLKALDGVSLSIAAGEITGLIGPNGSGKSTLVNTVSGQLPVRGGRIRLHGGDVTGRRPDRIVRAGMARTYQIPRVPPTLTVEEVLSVPLLYAGRDRHRLPGLGDAAAIAAFCGLGPLFRRHCGDLSVTDLRRLEIARALACAPDLLLLDEAMAGLSHEDSVEVMGLIRNVHEQGISIVIIEHLMRVITTLCHRVVVLNNGRLLAEGAPATVLADQAVREAYLGKGFAS</sequence>
<dbReference type="SMART" id="SM00382">
    <property type="entry name" value="AAA"/>
    <property type="match status" value="1"/>
</dbReference>
<evidence type="ECO:0000256" key="2">
    <source>
        <dbReference type="ARBA" id="ARBA00022741"/>
    </source>
</evidence>
<dbReference type="InterPro" id="IPR027417">
    <property type="entry name" value="P-loop_NTPase"/>
</dbReference>
<dbReference type="InterPro" id="IPR051120">
    <property type="entry name" value="ABC_AA/LPS_Transport"/>
</dbReference>
<feature type="compositionally biased region" description="Basic and acidic residues" evidence="4">
    <location>
        <begin position="10"/>
        <end position="21"/>
    </location>
</feature>
<name>A0A2B8BLZ5_9PROT</name>
<feature type="region of interest" description="Disordered" evidence="4">
    <location>
        <begin position="1"/>
        <end position="27"/>
    </location>
</feature>
<dbReference type="Pfam" id="PF12399">
    <property type="entry name" value="BCA_ABC_TP_C"/>
    <property type="match status" value="1"/>
</dbReference>
<keyword evidence="2" id="KW-0547">Nucleotide-binding</keyword>
<dbReference type="PANTHER" id="PTHR45772">
    <property type="entry name" value="CONSERVED COMPONENT OF ABC TRANSPORTER FOR NATURAL AMINO ACIDS-RELATED"/>
    <property type="match status" value="1"/>
</dbReference>
<evidence type="ECO:0000256" key="1">
    <source>
        <dbReference type="ARBA" id="ARBA00022448"/>
    </source>
</evidence>
<proteinExistence type="predicted"/>
<comment type="caution">
    <text evidence="6">The sequence shown here is derived from an EMBL/GenBank/DDBJ whole genome shotgun (WGS) entry which is preliminary data.</text>
</comment>
<protein>
    <submittedName>
        <fullName evidence="6">ABC transporter ATP-binding protein</fullName>
    </submittedName>
</protein>
<dbReference type="CDD" id="cd03219">
    <property type="entry name" value="ABC_Mj1267_LivG_branched"/>
    <property type="match status" value="1"/>
</dbReference>
<dbReference type="Proteomes" id="UP000225379">
    <property type="component" value="Unassembled WGS sequence"/>
</dbReference>
<evidence type="ECO:0000313" key="6">
    <source>
        <dbReference type="EMBL" id="PGH58971.1"/>
    </source>
</evidence>
<reference evidence="7" key="1">
    <citation type="submission" date="2017-10" db="EMBL/GenBank/DDBJ databases">
        <authorList>
            <person name="Kravchenko I.K."/>
            <person name="Grouzdev D.S."/>
        </authorList>
    </citation>
    <scope>NUCLEOTIDE SEQUENCE [LARGE SCALE GENOMIC DNA]</scope>
    <source>
        <strain evidence="7">B2</strain>
    </source>
</reference>
<dbReference type="InterPro" id="IPR003439">
    <property type="entry name" value="ABC_transporter-like_ATP-bd"/>
</dbReference>
<dbReference type="GO" id="GO:0016887">
    <property type="term" value="F:ATP hydrolysis activity"/>
    <property type="evidence" value="ECO:0007669"/>
    <property type="project" value="InterPro"/>
</dbReference>
<feature type="domain" description="ABC transporter" evidence="5">
    <location>
        <begin position="32"/>
        <end position="266"/>
    </location>
</feature>
<dbReference type="RefSeq" id="WP_098734965.1">
    <property type="nucleotide sequence ID" value="NZ_PDKW01000037.1"/>
</dbReference>
<evidence type="ECO:0000256" key="3">
    <source>
        <dbReference type="ARBA" id="ARBA00022840"/>
    </source>
</evidence>
<organism evidence="6 7">
    <name type="scientific">Azospirillum palustre</name>
    <dbReference type="NCBI Taxonomy" id="2044885"/>
    <lineage>
        <taxon>Bacteria</taxon>
        <taxon>Pseudomonadati</taxon>
        <taxon>Pseudomonadota</taxon>
        <taxon>Alphaproteobacteria</taxon>
        <taxon>Rhodospirillales</taxon>
        <taxon>Azospirillaceae</taxon>
        <taxon>Azospirillum</taxon>
    </lineage>
</organism>
<dbReference type="PROSITE" id="PS50893">
    <property type="entry name" value="ABC_TRANSPORTER_2"/>
    <property type="match status" value="1"/>
</dbReference>
<evidence type="ECO:0000256" key="4">
    <source>
        <dbReference type="SAM" id="MobiDB-lite"/>
    </source>
</evidence>
<dbReference type="GO" id="GO:0005524">
    <property type="term" value="F:ATP binding"/>
    <property type="evidence" value="ECO:0007669"/>
    <property type="project" value="UniProtKB-KW"/>
</dbReference>
<dbReference type="InterPro" id="IPR003593">
    <property type="entry name" value="AAA+_ATPase"/>
</dbReference>
<keyword evidence="7" id="KW-1185">Reference proteome</keyword>